<keyword evidence="5" id="KW-1185">Reference proteome</keyword>
<evidence type="ECO:0000256" key="1">
    <source>
        <dbReference type="ARBA" id="ARBA00022737"/>
    </source>
</evidence>
<reference evidence="4" key="1">
    <citation type="submission" date="2021-03" db="EMBL/GenBank/DDBJ databases">
        <title>Draft genome sequence of rust myrtle Austropuccinia psidii MF-1, a brazilian biotype.</title>
        <authorList>
            <person name="Quecine M.C."/>
            <person name="Pachon D.M.R."/>
            <person name="Bonatelli M.L."/>
            <person name="Correr F.H."/>
            <person name="Franceschini L.M."/>
            <person name="Leite T.F."/>
            <person name="Margarido G.R.A."/>
            <person name="Almeida C.A."/>
            <person name="Ferrarezi J.A."/>
            <person name="Labate C.A."/>
        </authorList>
    </citation>
    <scope>NUCLEOTIDE SEQUENCE</scope>
    <source>
        <strain evidence="4">MF-1</strain>
    </source>
</reference>
<gene>
    <name evidence="4" type="ORF">O181_026741</name>
</gene>
<dbReference type="PROSITE" id="PS50005">
    <property type="entry name" value="TPR"/>
    <property type="match status" value="3"/>
</dbReference>
<sequence>MATLKAHLKSAREAISSKDWQRAENAAEKALELDKQSYNAYVFLGLSQLNLGKVSLSETSYRAAIELDPFQPLAWQGLASLYEKQDKIDDYIDTLEHQAEIWNNKGEAVKLGETLLKLISLPGKSRKQTIAALSLVLIDSPFYALLSTLPEPDPTSPKSSALHPLQTILSNSLPTLREVVALTKAEDTEAVSREISKRRTRLTSLLKTAAQTKAEVIAEFYPTSQLPNLWQQVLDHPFADDQTRREIELELLDFYLDWLESLPCPLLDQNSSDQGASNKSAILNNTDTIKKRQAKDEIRNKIETLARGQVILKITNQKAWDIVLDWGEILGPSQSEDPNGYLESLPDVMTNSALANLILAFKQINMSRVADDPQDFEDLLEQVDTSFTSIQDHSILSHVLTASIYQQLDEWQTVVKVAESGLVILAKLEKMIGKRLFIAKRRLKTYLALALTYYNPPSQHLRAIKYIDEVLCDEPSNSFILTAKACVFKHSRSWQLAYEFYSRALEESLNHPPIKILEIRSEQAWCLLELGRTNLAIQNFQTVIQGFEDLPNSSTNHNEISHNLAENWYRLGRCHWLLGQTGSESSQLTSVEQSEAKQAAYSCFIKSIKSDTFMASPFTYLGLYYADQNDYTRSSKCFQKAFELDPTQDIAAFKLASEFADAREWDLVEVAAKRLISGGDMQMGSSTKANGFSNSSRLASFQQHAWAWKALGAVELSKGKFTEALSTFQLAIRSSPNDWHIWVKMGLAYQGTGKHHAALRSFIKARELIDEEKKISQPPDSQSSSNWYVDFCIANAQRRIGLLEPAVKLFEKVVINRPLDAGAEIILAETKFDLALLHSQKGKFNEAENDLIDCLDIVRQLAGGNGSRVSAKAAWKLAGDVFGEFAQWNRCIPIETFNVDSKPNNINEKLKLNLSFFINLAAKMNVDNVLGEIKSVTCLETSAIASENGSSGLFFLASIVAFKVRVILEIPDSCYFNVAQAWADLATSLGKLSRWLEVTSRKSLLSDPSTFFKTQAGPEATLAEGIKCIKTALQHQSSNTGFWNILGVLLFNLNPKLSQHAFIKSVELDSKNHNAWTNLGFFYLSHSDLQLSRQAFVISQTMEPECPLAWLGQALIAALSKNYENSQELVEQSYSLSMGSNNAIESCYATMALKMITKAVPGSCSDDVLAAPMMAANRLLKKNPNDPSVLNLHALISEVQGNLDEAIVSLEKSAQILEGVFEVTESGVIEQRYLLTNLNLGRIRLRNGDNEAAIAAMETVLSLRPHFDKDTDAIETASQTVIIRAQAASSIALARHFMEDSLGCLEGLDAALSEVREMRDDASVGVSQLWPHVCALSLLKAKVLWSQADKPQRICAGDLLTEIISITPTEAAINFDIISFLMAMIIVEETDDQLQHIITTALLDKQQKTREDITTINSCDVEKTTHEAGTPPTQSESDEVLFDQLVDLLDENCHPLARNPKAETNTILKLFEHCSHATVTLPSDSSQSFQKSYKQVGRILQTCWAKVRETEQEVKERRQNKLIKISNAASSTELNKELRAEKLRQALCLAEQLNP</sequence>
<dbReference type="PANTHER" id="PTHR15704">
    <property type="entry name" value="SUPERKILLER 3 PROTEIN-RELATED"/>
    <property type="match status" value="1"/>
</dbReference>
<organism evidence="4 5">
    <name type="scientific">Austropuccinia psidii MF-1</name>
    <dbReference type="NCBI Taxonomy" id="1389203"/>
    <lineage>
        <taxon>Eukaryota</taxon>
        <taxon>Fungi</taxon>
        <taxon>Dikarya</taxon>
        <taxon>Basidiomycota</taxon>
        <taxon>Pucciniomycotina</taxon>
        <taxon>Pucciniomycetes</taxon>
        <taxon>Pucciniales</taxon>
        <taxon>Sphaerophragmiaceae</taxon>
        <taxon>Austropuccinia</taxon>
    </lineage>
</organism>
<protein>
    <recommendedName>
        <fullName evidence="6">Superkiller protein 3</fullName>
    </recommendedName>
</protein>
<dbReference type="Pfam" id="PF18833">
    <property type="entry name" value="TPR_22"/>
    <property type="match status" value="1"/>
</dbReference>
<dbReference type="Proteomes" id="UP000765509">
    <property type="component" value="Unassembled WGS sequence"/>
</dbReference>
<feature type="repeat" description="TPR" evidence="3">
    <location>
        <begin position="38"/>
        <end position="71"/>
    </location>
</feature>
<feature type="repeat" description="TPR" evidence="3">
    <location>
        <begin position="615"/>
        <end position="648"/>
    </location>
</feature>
<dbReference type="SMART" id="SM00028">
    <property type="entry name" value="TPR"/>
    <property type="match status" value="12"/>
</dbReference>
<dbReference type="EMBL" id="AVOT02008935">
    <property type="protein sequence ID" value="MBW0487026.1"/>
    <property type="molecule type" value="Genomic_DNA"/>
</dbReference>
<accession>A0A9Q3CR26</accession>
<keyword evidence="1" id="KW-0677">Repeat</keyword>
<feature type="repeat" description="TPR" evidence="3">
    <location>
        <begin position="705"/>
        <end position="738"/>
    </location>
</feature>
<evidence type="ECO:0008006" key="6">
    <source>
        <dbReference type="Google" id="ProtNLM"/>
    </source>
</evidence>
<dbReference type="GO" id="GO:0055087">
    <property type="term" value="C:Ski complex"/>
    <property type="evidence" value="ECO:0007669"/>
    <property type="project" value="InterPro"/>
</dbReference>
<dbReference type="InterPro" id="IPR040962">
    <property type="entry name" value="TPR_22"/>
</dbReference>
<dbReference type="OrthoDB" id="421075at2759"/>
<dbReference type="InterPro" id="IPR019734">
    <property type="entry name" value="TPR_rpt"/>
</dbReference>
<proteinExistence type="predicted"/>
<dbReference type="Gene3D" id="1.25.40.10">
    <property type="entry name" value="Tetratricopeptide repeat domain"/>
    <property type="match status" value="3"/>
</dbReference>
<dbReference type="Pfam" id="PF13181">
    <property type="entry name" value="TPR_8"/>
    <property type="match status" value="2"/>
</dbReference>
<evidence type="ECO:0000256" key="3">
    <source>
        <dbReference type="PROSITE-ProRule" id="PRU00339"/>
    </source>
</evidence>
<evidence type="ECO:0000313" key="5">
    <source>
        <dbReference type="Proteomes" id="UP000765509"/>
    </source>
</evidence>
<dbReference type="Pfam" id="PF13432">
    <property type="entry name" value="TPR_16"/>
    <property type="match status" value="1"/>
</dbReference>
<dbReference type="PANTHER" id="PTHR15704:SF7">
    <property type="entry name" value="SUPERKILLER COMPLEX PROTEIN 3"/>
    <property type="match status" value="1"/>
</dbReference>
<dbReference type="SUPFAM" id="SSF48452">
    <property type="entry name" value="TPR-like"/>
    <property type="match status" value="5"/>
</dbReference>
<dbReference type="GO" id="GO:0006401">
    <property type="term" value="P:RNA catabolic process"/>
    <property type="evidence" value="ECO:0007669"/>
    <property type="project" value="InterPro"/>
</dbReference>
<dbReference type="InterPro" id="IPR011990">
    <property type="entry name" value="TPR-like_helical_dom_sf"/>
</dbReference>
<evidence type="ECO:0000313" key="4">
    <source>
        <dbReference type="EMBL" id="MBW0487026.1"/>
    </source>
</evidence>
<keyword evidence="2 3" id="KW-0802">TPR repeat</keyword>
<evidence type="ECO:0000256" key="2">
    <source>
        <dbReference type="ARBA" id="ARBA00022803"/>
    </source>
</evidence>
<dbReference type="InterPro" id="IPR039226">
    <property type="entry name" value="Ski3/TTC37"/>
</dbReference>
<name>A0A9Q3CR26_9BASI</name>
<comment type="caution">
    <text evidence="4">The sequence shown here is derived from an EMBL/GenBank/DDBJ whole genome shotgun (WGS) entry which is preliminary data.</text>
</comment>